<dbReference type="InterPro" id="IPR045155">
    <property type="entry name" value="Beta-lactam_cat"/>
</dbReference>
<dbReference type="EMBL" id="CP018866">
    <property type="protein sequence ID" value="AST94251.1"/>
    <property type="molecule type" value="Genomic_DNA"/>
</dbReference>
<dbReference type="PANTHER" id="PTHR35333:SF3">
    <property type="entry name" value="BETA-LACTAMASE-TYPE TRANSPEPTIDASE FOLD CONTAINING PROTEIN"/>
    <property type="match status" value="1"/>
</dbReference>
<dbReference type="InterPro" id="IPR012338">
    <property type="entry name" value="Beta-lactam/transpept-like"/>
</dbReference>
<dbReference type="Pfam" id="PF13354">
    <property type="entry name" value="Beta-lactamase2"/>
    <property type="match status" value="1"/>
</dbReference>
<reference evidence="3 4" key="1">
    <citation type="submission" date="2016-12" db="EMBL/GenBank/DDBJ databases">
        <title>The whole genome sequencing and assembly of Bacillus cohnii DSM 6307T strain.</title>
        <authorList>
            <person name="Lee Y.-J."/>
            <person name="Yi H."/>
            <person name="Bahn Y.-S."/>
            <person name="Kim J.F."/>
            <person name="Lee D.-W."/>
        </authorList>
    </citation>
    <scope>NUCLEOTIDE SEQUENCE [LARGE SCALE GENOMIC DNA]</scope>
    <source>
        <strain evidence="3 4">DSM 6307</strain>
    </source>
</reference>
<sequence length="365" mass="40734">MVVSFLTDKSTYTKRGLIIAGIVLLFIAGGAFYLFHDDPNYVENYIKNNPELASMHVSVNGEVIVSQESDVKRPLASVVKTIVAIAYANEVVEGTIDSEERIPLDELEKYHLANTDGGAHPAWLNEMREAGKIINNEVSLQEVAKGMIRYSSNANTDFLLEKLGEASINRVVEELELENHDPIFPIVASLLAAEYINDQHGGGLSNQQLEEMLQSMTLEEYRELAWDIHNVLKKGGAAFFDGTVSIPMELQKIWSNRLPNATVEDYGKVMGAISNDTATLPGGEGILREIMEWPMELHASNREKYAHFGAKGGSTAFVLNQALYIEDKNGKKIEVIIFTEGFNFIEFIKMNRSMNSFLLKVLNER</sequence>
<dbReference type="SUPFAM" id="SSF56601">
    <property type="entry name" value="beta-lactamase/transpeptidase-like"/>
    <property type="match status" value="1"/>
</dbReference>
<dbReference type="STRING" id="1314751.GCA_001591425_02728"/>
<dbReference type="KEGG" id="bcoh:BC6307_06510"/>
<dbReference type="Proteomes" id="UP000215224">
    <property type="component" value="Chromosome"/>
</dbReference>
<feature type="transmembrane region" description="Helical" evidence="1">
    <location>
        <begin position="16"/>
        <end position="35"/>
    </location>
</feature>
<dbReference type="AlphaFoldDB" id="A0A223KXR3"/>
<name>A0A223KXR3_9BACI</name>
<dbReference type="Gene3D" id="3.40.710.10">
    <property type="entry name" value="DD-peptidase/beta-lactamase superfamily"/>
    <property type="match status" value="1"/>
</dbReference>
<protein>
    <recommendedName>
        <fullName evidence="2">Beta-lactamase class A catalytic domain-containing protein</fullName>
    </recommendedName>
</protein>
<evidence type="ECO:0000313" key="4">
    <source>
        <dbReference type="Proteomes" id="UP000215224"/>
    </source>
</evidence>
<evidence type="ECO:0000259" key="2">
    <source>
        <dbReference type="Pfam" id="PF13354"/>
    </source>
</evidence>
<keyword evidence="1" id="KW-1133">Transmembrane helix</keyword>
<keyword evidence="1" id="KW-0472">Membrane</keyword>
<feature type="domain" description="Beta-lactamase class A catalytic" evidence="2">
    <location>
        <begin position="60"/>
        <end position="339"/>
    </location>
</feature>
<gene>
    <name evidence="3" type="ORF">BC6307_06510</name>
</gene>
<dbReference type="GO" id="GO:0046677">
    <property type="term" value="P:response to antibiotic"/>
    <property type="evidence" value="ECO:0007669"/>
    <property type="project" value="InterPro"/>
</dbReference>
<proteinExistence type="predicted"/>
<dbReference type="PANTHER" id="PTHR35333">
    <property type="entry name" value="BETA-LACTAMASE"/>
    <property type="match status" value="1"/>
</dbReference>
<dbReference type="InterPro" id="IPR000871">
    <property type="entry name" value="Beta-lactam_class-A"/>
</dbReference>
<organism evidence="3 4">
    <name type="scientific">Sutcliffiella cohnii</name>
    <dbReference type="NCBI Taxonomy" id="33932"/>
    <lineage>
        <taxon>Bacteria</taxon>
        <taxon>Bacillati</taxon>
        <taxon>Bacillota</taxon>
        <taxon>Bacilli</taxon>
        <taxon>Bacillales</taxon>
        <taxon>Bacillaceae</taxon>
        <taxon>Sutcliffiella</taxon>
    </lineage>
</organism>
<accession>A0A223KXR3</accession>
<keyword evidence="1" id="KW-0812">Transmembrane</keyword>
<dbReference type="GO" id="GO:0030655">
    <property type="term" value="P:beta-lactam antibiotic catabolic process"/>
    <property type="evidence" value="ECO:0007669"/>
    <property type="project" value="InterPro"/>
</dbReference>
<keyword evidence="4" id="KW-1185">Reference proteome</keyword>
<dbReference type="GO" id="GO:0008800">
    <property type="term" value="F:beta-lactamase activity"/>
    <property type="evidence" value="ECO:0007669"/>
    <property type="project" value="InterPro"/>
</dbReference>
<evidence type="ECO:0000313" key="3">
    <source>
        <dbReference type="EMBL" id="AST94251.1"/>
    </source>
</evidence>
<evidence type="ECO:0000256" key="1">
    <source>
        <dbReference type="SAM" id="Phobius"/>
    </source>
</evidence>